<evidence type="ECO:0000256" key="1">
    <source>
        <dbReference type="SAM" id="MobiDB-lite"/>
    </source>
</evidence>
<sequence length="73" mass="7848">MSAIEDPDPSRESVGPDRPSDDLEHWLSDLRTEVSADPSGWIDKDSAGEQPTPGQRGANAPRPSSSGRHRAPD</sequence>
<protein>
    <submittedName>
        <fullName evidence="2">Uncharacterized protein</fullName>
    </submittedName>
</protein>
<proteinExistence type="predicted"/>
<organism evidence="2 3">
    <name type="scientific">Actinoplanes nipponensis</name>
    <dbReference type="NCBI Taxonomy" id="135950"/>
    <lineage>
        <taxon>Bacteria</taxon>
        <taxon>Bacillati</taxon>
        <taxon>Actinomycetota</taxon>
        <taxon>Actinomycetes</taxon>
        <taxon>Micromonosporales</taxon>
        <taxon>Micromonosporaceae</taxon>
        <taxon>Actinoplanes</taxon>
    </lineage>
</organism>
<name>A0A919JIG5_9ACTN</name>
<evidence type="ECO:0000313" key="2">
    <source>
        <dbReference type="EMBL" id="GIE51644.1"/>
    </source>
</evidence>
<dbReference type="AlphaFoldDB" id="A0A919JIG5"/>
<dbReference type="Proteomes" id="UP000647172">
    <property type="component" value="Unassembled WGS sequence"/>
</dbReference>
<comment type="caution">
    <text evidence="2">The sequence shown here is derived from an EMBL/GenBank/DDBJ whole genome shotgun (WGS) entry which is preliminary data.</text>
</comment>
<feature type="region of interest" description="Disordered" evidence="1">
    <location>
        <begin position="1"/>
        <end position="73"/>
    </location>
</feature>
<feature type="compositionally biased region" description="Basic and acidic residues" evidence="1">
    <location>
        <begin position="8"/>
        <end position="34"/>
    </location>
</feature>
<accession>A0A919JIG5</accession>
<evidence type="ECO:0000313" key="3">
    <source>
        <dbReference type="Proteomes" id="UP000647172"/>
    </source>
</evidence>
<gene>
    <name evidence="2" type="ORF">Ani05nite_51780</name>
</gene>
<reference evidence="2" key="1">
    <citation type="submission" date="2021-01" db="EMBL/GenBank/DDBJ databases">
        <title>Whole genome shotgun sequence of Actinoplanes nipponensis NBRC 14063.</title>
        <authorList>
            <person name="Komaki H."/>
            <person name="Tamura T."/>
        </authorList>
    </citation>
    <scope>NUCLEOTIDE SEQUENCE</scope>
    <source>
        <strain evidence="2">NBRC 14063</strain>
    </source>
</reference>
<keyword evidence="3" id="KW-1185">Reference proteome</keyword>
<dbReference type="EMBL" id="BOMQ01000061">
    <property type="protein sequence ID" value="GIE51644.1"/>
    <property type="molecule type" value="Genomic_DNA"/>
</dbReference>